<reference evidence="3 4" key="1">
    <citation type="submission" date="2016-10" db="EMBL/GenBank/DDBJ databases">
        <authorList>
            <person name="de Groot N.N."/>
        </authorList>
    </citation>
    <scope>NUCLEOTIDE SEQUENCE [LARGE SCALE GENOMIC DNA]</scope>
    <source>
        <strain evidence="3 4">DSM 46701</strain>
    </source>
</reference>
<feature type="domain" description="DUF4395" evidence="2">
    <location>
        <begin position="4"/>
        <end position="128"/>
    </location>
</feature>
<protein>
    <recommendedName>
        <fullName evidence="2">DUF4395 domain-containing protein</fullName>
    </recommendedName>
</protein>
<evidence type="ECO:0000256" key="1">
    <source>
        <dbReference type="SAM" id="Phobius"/>
    </source>
</evidence>
<dbReference type="PIRSF" id="PIRSF030042">
    <property type="entry name" value="UCP030042"/>
    <property type="match status" value="1"/>
</dbReference>
<dbReference type="OrthoDB" id="2376580at2"/>
<gene>
    <name evidence="3" type="ORF">SAMN05444955_10559</name>
</gene>
<sequence length="137" mass="15457">MKGIPVPFVRANQWFILLSVLLTLVLGLPEILLIPLLAGLYSLAFKQNPVFGLVRPFLKKPPSDYEQEDPEQQRFNQWIAVICLGLSYLGFATGYGVAGYIFMIMVGAASLLAILGFCIGCFIRYQYIQWKHRRQSG</sequence>
<evidence type="ECO:0000313" key="4">
    <source>
        <dbReference type="Proteomes" id="UP000199695"/>
    </source>
</evidence>
<organism evidence="3 4">
    <name type="scientific">Lihuaxuella thermophila</name>
    <dbReference type="NCBI Taxonomy" id="1173111"/>
    <lineage>
        <taxon>Bacteria</taxon>
        <taxon>Bacillati</taxon>
        <taxon>Bacillota</taxon>
        <taxon>Bacilli</taxon>
        <taxon>Bacillales</taxon>
        <taxon>Thermoactinomycetaceae</taxon>
        <taxon>Lihuaxuella</taxon>
    </lineage>
</organism>
<evidence type="ECO:0000259" key="2">
    <source>
        <dbReference type="Pfam" id="PF14340"/>
    </source>
</evidence>
<dbReference type="Pfam" id="PF14340">
    <property type="entry name" value="DUF4395"/>
    <property type="match status" value="1"/>
</dbReference>
<dbReference type="InterPro" id="IPR025508">
    <property type="entry name" value="DUF4395"/>
</dbReference>
<feature type="transmembrane region" description="Helical" evidence="1">
    <location>
        <begin position="101"/>
        <end position="125"/>
    </location>
</feature>
<name>A0A1H8D935_9BACL</name>
<evidence type="ECO:0000313" key="3">
    <source>
        <dbReference type="EMBL" id="SEN03759.1"/>
    </source>
</evidence>
<feature type="transmembrane region" description="Helical" evidence="1">
    <location>
        <begin position="14"/>
        <end position="38"/>
    </location>
</feature>
<accession>A0A1H8D935</accession>
<dbReference type="STRING" id="1173111.SAMN05444955_10559"/>
<keyword evidence="1" id="KW-0812">Transmembrane</keyword>
<dbReference type="Proteomes" id="UP000199695">
    <property type="component" value="Unassembled WGS sequence"/>
</dbReference>
<feature type="transmembrane region" description="Helical" evidence="1">
    <location>
        <begin position="78"/>
        <end position="95"/>
    </location>
</feature>
<dbReference type="RefSeq" id="WP_089966622.1">
    <property type="nucleotide sequence ID" value="NZ_FOCQ01000005.1"/>
</dbReference>
<keyword evidence="4" id="KW-1185">Reference proteome</keyword>
<keyword evidence="1" id="KW-0472">Membrane</keyword>
<dbReference type="AlphaFoldDB" id="A0A1H8D935"/>
<dbReference type="InterPro" id="IPR016942">
    <property type="entry name" value="UCP030042"/>
</dbReference>
<proteinExistence type="predicted"/>
<dbReference type="EMBL" id="FOCQ01000005">
    <property type="protein sequence ID" value="SEN03759.1"/>
    <property type="molecule type" value="Genomic_DNA"/>
</dbReference>
<keyword evidence="1" id="KW-1133">Transmembrane helix</keyword>